<dbReference type="Proteomes" id="UP000321629">
    <property type="component" value="Unassembled WGS sequence"/>
</dbReference>
<dbReference type="InterPro" id="IPR050138">
    <property type="entry name" value="DHOase/Allantoinase_Hydrolase"/>
</dbReference>
<dbReference type="InterPro" id="IPR011059">
    <property type="entry name" value="Metal-dep_hydrolase_composite"/>
</dbReference>
<proteinExistence type="predicted"/>
<sequence>MILKNAKIYGEKKADVKIQNGKIAQINDCIDDSTEKSIDLKGQILLPSFIDLNVNLLDAAFDIDKLENLEQECLKGGVGSIILRDNLGLNTQGYKLYFEKLKTLKINVLPSIKALDNENKLKDISILLDSGAKAIQIQSNMGANLIRQSMQYAKMKDSIVFVQCFDENFDDHGVMNDGKVSFELGLIGISDIAESSEVAKMKEISQFYQSKIGFDALSLTRSFDLLENLNNEISIHHLLKNDNACENFNTKAKILPPLKDPLEQERLQKYFVEGKIKFLTSLHSPISDSKKNIAFDDALFGIDSVSMYASLCFTYFVKNKLLSWKQLCDFTSYNQAQFLGLNKGKIDIGYDADLFVFDDDIVFEGKGLYNKDLLQGQVKMHIINREVFSI</sequence>
<dbReference type="SUPFAM" id="SSF51338">
    <property type="entry name" value="Composite domain of metallo-dependent hydrolases"/>
    <property type="match status" value="1"/>
</dbReference>
<evidence type="ECO:0000313" key="2">
    <source>
        <dbReference type="EMBL" id="TXE89074.1"/>
    </source>
</evidence>
<evidence type="ECO:0000259" key="1">
    <source>
        <dbReference type="Pfam" id="PF01979"/>
    </source>
</evidence>
<name>A0A5C7E340_9BACT</name>
<dbReference type="PANTHER" id="PTHR43668">
    <property type="entry name" value="ALLANTOINASE"/>
    <property type="match status" value="1"/>
</dbReference>
<dbReference type="PANTHER" id="PTHR43668:SF2">
    <property type="entry name" value="ALLANTOINASE"/>
    <property type="match status" value="1"/>
</dbReference>
<dbReference type="InterPro" id="IPR006680">
    <property type="entry name" value="Amidohydro-rel"/>
</dbReference>
<evidence type="ECO:0000313" key="3">
    <source>
        <dbReference type="Proteomes" id="UP000321629"/>
    </source>
</evidence>
<dbReference type="RefSeq" id="WP_147555146.1">
    <property type="nucleotide sequence ID" value="NZ_VOWJ01000014.1"/>
</dbReference>
<dbReference type="Gene3D" id="3.20.20.140">
    <property type="entry name" value="Metal-dependent hydrolases"/>
    <property type="match status" value="1"/>
</dbReference>
<dbReference type="SUPFAM" id="SSF51556">
    <property type="entry name" value="Metallo-dependent hydrolases"/>
    <property type="match status" value="1"/>
</dbReference>
<dbReference type="GO" id="GO:0005737">
    <property type="term" value="C:cytoplasm"/>
    <property type="evidence" value="ECO:0007669"/>
    <property type="project" value="TreeGrafter"/>
</dbReference>
<dbReference type="AlphaFoldDB" id="A0A5C7E340"/>
<organism evidence="2 3">
    <name type="scientific">Campylobacter volucris</name>
    <dbReference type="NCBI Taxonomy" id="1031542"/>
    <lineage>
        <taxon>Bacteria</taxon>
        <taxon>Pseudomonadati</taxon>
        <taxon>Campylobacterota</taxon>
        <taxon>Epsilonproteobacteria</taxon>
        <taxon>Campylobacterales</taxon>
        <taxon>Campylobacteraceae</taxon>
        <taxon>Campylobacter</taxon>
    </lineage>
</organism>
<gene>
    <name evidence="2" type="ORF">FPD38_02100</name>
</gene>
<feature type="domain" description="Amidohydrolase-related" evidence="1">
    <location>
        <begin position="300"/>
        <end position="380"/>
    </location>
</feature>
<comment type="caution">
    <text evidence="2">The sequence shown here is derived from an EMBL/GenBank/DDBJ whole genome shotgun (WGS) entry which is preliminary data.</text>
</comment>
<dbReference type="EMBL" id="VOWJ01000014">
    <property type="protein sequence ID" value="TXE89074.1"/>
    <property type="molecule type" value="Genomic_DNA"/>
</dbReference>
<keyword evidence="2" id="KW-0378">Hydrolase</keyword>
<dbReference type="InterPro" id="IPR032466">
    <property type="entry name" value="Metal_Hydrolase"/>
</dbReference>
<dbReference type="GO" id="GO:0006145">
    <property type="term" value="P:purine nucleobase catabolic process"/>
    <property type="evidence" value="ECO:0007669"/>
    <property type="project" value="TreeGrafter"/>
</dbReference>
<protein>
    <submittedName>
        <fullName evidence="2">Amidohydrolase family protein</fullName>
    </submittedName>
</protein>
<accession>A0A5C7E340</accession>
<reference evidence="2 3" key="1">
    <citation type="submission" date="2019-07" db="EMBL/GenBank/DDBJ databases">
        <title>Rapid identification of Enteric Bacteria from Whole Genome Sequences (WGS) using Average Nucleotide Identity (ANI).</title>
        <authorList>
            <person name="Lane C."/>
        </authorList>
    </citation>
    <scope>NUCLEOTIDE SEQUENCE [LARGE SCALE GENOMIC DNA]</scope>
    <source>
        <strain evidence="2 3">2016D-0084</strain>
    </source>
</reference>
<dbReference type="Pfam" id="PF01979">
    <property type="entry name" value="Amidohydro_1"/>
    <property type="match status" value="1"/>
</dbReference>
<dbReference type="GO" id="GO:0004038">
    <property type="term" value="F:allantoinase activity"/>
    <property type="evidence" value="ECO:0007669"/>
    <property type="project" value="TreeGrafter"/>
</dbReference>